<dbReference type="AlphaFoldDB" id="A0AAN6ULR9"/>
<evidence type="ECO:0000313" key="3">
    <source>
        <dbReference type="Proteomes" id="UP001304895"/>
    </source>
</evidence>
<evidence type="ECO:0000313" key="2">
    <source>
        <dbReference type="EMBL" id="KAK4135089.1"/>
    </source>
</evidence>
<comment type="caution">
    <text evidence="2">The sequence shown here is derived from an EMBL/GenBank/DDBJ whole genome shotgun (WGS) entry which is preliminary data.</text>
</comment>
<feature type="compositionally biased region" description="Polar residues" evidence="1">
    <location>
        <begin position="406"/>
        <end position="425"/>
    </location>
</feature>
<evidence type="ECO:0000256" key="1">
    <source>
        <dbReference type="SAM" id="MobiDB-lite"/>
    </source>
</evidence>
<evidence type="ECO:0008006" key="4">
    <source>
        <dbReference type="Google" id="ProtNLM"/>
    </source>
</evidence>
<dbReference type="Proteomes" id="UP001304895">
    <property type="component" value="Unassembled WGS sequence"/>
</dbReference>
<proteinExistence type="predicted"/>
<feature type="compositionally biased region" description="Basic residues" evidence="1">
    <location>
        <begin position="330"/>
        <end position="343"/>
    </location>
</feature>
<feature type="compositionally biased region" description="Polar residues" evidence="1">
    <location>
        <begin position="291"/>
        <end position="321"/>
    </location>
</feature>
<name>A0AAN6ULR9_9PEZI</name>
<sequence>MPKQPTKSRAASRCRPKRDFELCKVVFGAACRHSFPPACFQVLPLEQVVSRSFEAIVTAGSRVQSHEKEYLRDQNSTVFLRQGGDYGISRFLGILTGDIFPLIESESLVKFRISYLRTKTSGENSLAEYYTITFKYELDGRYGVDVWRAGTGKQHVSAGDSQLWNLGDYLSRLTSWTGPHRLLTEAEDIHWTLAFHATERPDDPPLGVWKFDHTSFDDANLALQQRDGYTYARIARLEIMPSPLSGAKKILMEPNQHLEPGSPMYRQSHPDGPTGPDLDLDFPLYEPLQPKVSSTGISGQVQKKQAQKPSTKRNATDSTSRGRGAGTKKSIAKPKLSSRKAAPRKVAVDNKGKGGPVVENKSNGILQNGKTQKNEDIRTAAARKGPVPRRKPKRPLQIFEDGASSLPATQILGESQSISQMSQGAKRSGEQIPRSPSRDDIGLLGGISLSPVAISDTDESSPRHALPTLAHAHDRNGRPRGTSTDDPGSPLRPGLESSISLGFRASQWEPQASPPENLLGRITISDDDEETASEAEKETSLQRPADSVPKEDFTYSFSPNTVSRRQRSLFYDIPSDSDDEA</sequence>
<gene>
    <name evidence="2" type="ORF">BT67DRAFT_449334</name>
</gene>
<keyword evidence="3" id="KW-1185">Reference proteome</keyword>
<reference evidence="2" key="2">
    <citation type="submission" date="2023-05" db="EMBL/GenBank/DDBJ databases">
        <authorList>
            <consortium name="Lawrence Berkeley National Laboratory"/>
            <person name="Steindorff A."/>
            <person name="Hensen N."/>
            <person name="Bonometti L."/>
            <person name="Westerberg I."/>
            <person name="Brannstrom I.O."/>
            <person name="Guillou S."/>
            <person name="Cros-Aarteil S."/>
            <person name="Calhoun S."/>
            <person name="Haridas S."/>
            <person name="Kuo A."/>
            <person name="Mondo S."/>
            <person name="Pangilinan J."/>
            <person name="Riley R."/>
            <person name="Labutti K."/>
            <person name="Andreopoulos B."/>
            <person name="Lipzen A."/>
            <person name="Chen C."/>
            <person name="Yanf M."/>
            <person name="Daum C."/>
            <person name="Ng V."/>
            <person name="Clum A."/>
            <person name="Ohm R."/>
            <person name="Martin F."/>
            <person name="Silar P."/>
            <person name="Natvig D."/>
            <person name="Lalanne C."/>
            <person name="Gautier V."/>
            <person name="Ament-Velasquez S.L."/>
            <person name="Kruys A."/>
            <person name="Hutchinson M.I."/>
            <person name="Powell A.J."/>
            <person name="Barry K."/>
            <person name="Miller A.N."/>
            <person name="Grigoriev I.V."/>
            <person name="Debuchy R."/>
            <person name="Gladieux P."/>
            <person name="Thoren M.H."/>
            <person name="Johannesson H."/>
        </authorList>
    </citation>
    <scope>NUCLEOTIDE SEQUENCE</scope>
    <source>
        <strain evidence="2">CBS 123565</strain>
    </source>
</reference>
<reference evidence="2" key="1">
    <citation type="journal article" date="2023" name="Mol. Phylogenet. Evol.">
        <title>Genome-scale phylogeny and comparative genomics of the fungal order Sordariales.</title>
        <authorList>
            <person name="Hensen N."/>
            <person name="Bonometti L."/>
            <person name="Westerberg I."/>
            <person name="Brannstrom I.O."/>
            <person name="Guillou S."/>
            <person name="Cros-Aarteil S."/>
            <person name="Calhoun S."/>
            <person name="Haridas S."/>
            <person name="Kuo A."/>
            <person name="Mondo S."/>
            <person name="Pangilinan J."/>
            <person name="Riley R."/>
            <person name="LaButti K."/>
            <person name="Andreopoulos B."/>
            <person name="Lipzen A."/>
            <person name="Chen C."/>
            <person name="Yan M."/>
            <person name="Daum C."/>
            <person name="Ng V."/>
            <person name="Clum A."/>
            <person name="Steindorff A."/>
            <person name="Ohm R.A."/>
            <person name="Martin F."/>
            <person name="Silar P."/>
            <person name="Natvig D.O."/>
            <person name="Lalanne C."/>
            <person name="Gautier V."/>
            <person name="Ament-Velasquez S.L."/>
            <person name="Kruys A."/>
            <person name="Hutchinson M.I."/>
            <person name="Powell A.J."/>
            <person name="Barry K."/>
            <person name="Miller A.N."/>
            <person name="Grigoriev I.V."/>
            <person name="Debuchy R."/>
            <person name="Gladieux P."/>
            <person name="Hiltunen Thoren M."/>
            <person name="Johannesson H."/>
        </authorList>
    </citation>
    <scope>NUCLEOTIDE SEQUENCE</scope>
    <source>
        <strain evidence="2">CBS 123565</strain>
    </source>
</reference>
<organism evidence="2 3">
    <name type="scientific">Trichocladium antarcticum</name>
    <dbReference type="NCBI Taxonomy" id="1450529"/>
    <lineage>
        <taxon>Eukaryota</taxon>
        <taxon>Fungi</taxon>
        <taxon>Dikarya</taxon>
        <taxon>Ascomycota</taxon>
        <taxon>Pezizomycotina</taxon>
        <taxon>Sordariomycetes</taxon>
        <taxon>Sordariomycetidae</taxon>
        <taxon>Sordariales</taxon>
        <taxon>Chaetomiaceae</taxon>
        <taxon>Trichocladium</taxon>
    </lineage>
</organism>
<feature type="compositionally biased region" description="Low complexity" evidence="1">
    <location>
        <begin position="270"/>
        <end position="284"/>
    </location>
</feature>
<accession>A0AAN6ULR9</accession>
<protein>
    <recommendedName>
        <fullName evidence="4">HORMA domain-containing protein</fullName>
    </recommendedName>
</protein>
<dbReference type="EMBL" id="MU853407">
    <property type="protein sequence ID" value="KAK4135089.1"/>
    <property type="molecule type" value="Genomic_DNA"/>
</dbReference>
<feature type="region of interest" description="Disordered" evidence="1">
    <location>
        <begin position="256"/>
        <end position="559"/>
    </location>
</feature>
<feature type="compositionally biased region" description="Polar residues" evidence="1">
    <location>
        <begin position="360"/>
        <end position="371"/>
    </location>
</feature>